<reference evidence="1 2" key="1">
    <citation type="submission" date="2014-05" db="EMBL/GenBank/DDBJ databases">
        <title>Complete genome sequence of Corynebacterium marinum DSM 44953.</title>
        <authorList>
            <person name="Schaffert L."/>
            <person name="Albersmeier A."/>
            <person name="Kalinowski J."/>
            <person name="Ruckert C."/>
        </authorList>
    </citation>
    <scope>NUCLEOTIDE SEQUENCE [LARGE SCALE GENOMIC DNA]</scope>
    <source>
        <strain evidence="1 2">DSM 44953</strain>
    </source>
</reference>
<dbReference type="OrthoDB" id="4413576at2"/>
<evidence type="ECO:0000313" key="2">
    <source>
        <dbReference type="Proteomes" id="UP000031928"/>
    </source>
</evidence>
<dbReference type="KEGG" id="cmq:B840_02490"/>
<dbReference type="RefSeq" id="WP_042620816.1">
    <property type="nucleotide sequence ID" value="NZ_CP007790.1"/>
</dbReference>
<proteinExistence type="predicted"/>
<evidence type="ECO:0008006" key="3">
    <source>
        <dbReference type="Google" id="ProtNLM"/>
    </source>
</evidence>
<dbReference type="EMBL" id="CP007790">
    <property type="protein sequence ID" value="AJK68126.1"/>
    <property type="molecule type" value="Genomic_DNA"/>
</dbReference>
<evidence type="ECO:0000313" key="1">
    <source>
        <dbReference type="EMBL" id="AJK68126.1"/>
    </source>
</evidence>
<dbReference type="Proteomes" id="UP000031928">
    <property type="component" value="Chromosome"/>
</dbReference>
<protein>
    <recommendedName>
        <fullName evidence="3">ESX-1 secretion-associated protein</fullName>
    </recommendedName>
</protein>
<dbReference type="STRING" id="1224162.B840_02490"/>
<keyword evidence="2" id="KW-1185">Reference proteome</keyword>
<dbReference type="HOGENOM" id="CLU_2449607_0_0_11"/>
<dbReference type="AlphaFoldDB" id="A0A0B6TTN3"/>
<sequence length="93" mass="9922">MSTFSVDPDRARLLAGELLDAASRLPDTPLPHADTSAGLGRFAGSLHGALAHLGDQTRRVHDRARVLAERSRQVIDAAEHTDHAAAARLGRLP</sequence>
<organism evidence="1 2">
    <name type="scientific">Corynebacterium marinum DSM 44953</name>
    <dbReference type="NCBI Taxonomy" id="1224162"/>
    <lineage>
        <taxon>Bacteria</taxon>
        <taxon>Bacillati</taxon>
        <taxon>Actinomycetota</taxon>
        <taxon>Actinomycetes</taxon>
        <taxon>Mycobacteriales</taxon>
        <taxon>Corynebacteriaceae</taxon>
        <taxon>Corynebacterium</taxon>
    </lineage>
</organism>
<name>A0A0B6TTN3_9CORY</name>
<accession>A0A0B6TTN3</accession>
<gene>
    <name evidence="1" type="ORF">B840_02490</name>
</gene>